<evidence type="ECO:0000313" key="7">
    <source>
        <dbReference type="Proteomes" id="UP001223586"/>
    </source>
</evidence>
<evidence type="ECO:0000256" key="3">
    <source>
        <dbReference type="ARBA" id="ARBA00023027"/>
    </source>
</evidence>
<dbReference type="InterPro" id="IPR008927">
    <property type="entry name" value="6-PGluconate_DH-like_C_sf"/>
</dbReference>
<name>A0ABT9WN34_9BACI</name>
<reference evidence="6 7" key="1">
    <citation type="submission" date="2023-07" db="EMBL/GenBank/DDBJ databases">
        <title>Genomic Encyclopedia of Type Strains, Phase IV (KMG-IV): sequencing the most valuable type-strain genomes for metagenomic binning, comparative biology and taxonomic classification.</title>
        <authorList>
            <person name="Goeker M."/>
        </authorList>
    </citation>
    <scope>NUCLEOTIDE SEQUENCE [LARGE SCALE GENOMIC DNA]</scope>
    <source>
        <strain evidence="6 7">DSM 23837</strain>
    </source>
</reference>
<evidence type="ECO:0000313" key="6">
    <source>
        <dbReference type="EMBL" id="MDQ0174703.1"/>
    </source>
</evidence>
<accession>A0ABT9WN34</accession>
<dbReference type="InterPro" id="IPR036291">
    <property type="entry name" value="NAD(P)-bd_dom_sf"/>
</dbReference>
<organism evidence="6 7">
    <name type="scientific">Bacillus chungangensis</name>
    <dbReference type="NCBI Taxonomy" id="587633"/>
    <lineage>
        <taxon>Bacteria</taxon>
        <taxon>Bacillati</taxon>
        <taxon>Bacillota</taxon>
        <taxon>Bacilli</taxon>
        <taxon>Bacillales</taxon>
        <taxon>Bacillaceae</taxon>
        <taxon>Bacillus</taxon>
    </lineage>
</organism>
<dbReference type="SUPFAM" id="SSF48179">
    <property type="entry name" value="6-phosphogluconate dehydrogenase C-terminal domain-like"/>
    <property type="match status" value="1"/>
</dbReference>
<feature type="domain" description="3-hydroxyisobutyrate dehydrogenase-like NAD-binding" evidence="5">
    <location>
        <begin position="165"/>
        <end position="283"/>
    </location>
</feature>
<evidence type="ECO:0000256" key="2">
    <source>
        <dbReference type="ARBA" id="ARBA00023002"/>
    </source>
</evidence>
<dbReference type="Gene3D" id="3.40.50.720">
    <property type="entry name" value="NAD(P)-binding Rossmann-like Domain"/>
    <property type="match status" value="1"/>
</dbReference>
<keyword evidence="2 6" id="KW-0560">Oxidoreductase</keyword>
<protein>
    <submittedName>
        <fullName evidence="6">3-hydroxyisobutyrate dehydrogenase</fullName>
        <ecNumber evidence="6">1.1.1.31</ecNumber>
    </submittedName>
</protein>
<proteinExistence type="inferred from homology"/>
<dbReference type="Pfam" id="PF03446">
    <property type="entry name" value="NAD_binding_2"/>
    <property type="match status" value="1"/>
</dbReference>
<dbReference type="InterPro" id="IPR013328">
    <property type="entry name" value="6PGD_dom2"/>
</dbReference>
<keyword evidence="7" id="KW-1185">Reference proteome</keyword>
<dbReference type="PIRSF" id="PIRSF000103">
    <property type="entry name" value="HIBADH"/>
    <property type="match status" value="1"/>
</dbReference>
<evidence type="ECO:0000256" key="1">
    <source>
        <dbReference type="ARBA" id="ARBA00009080"/>
    </source>
</evidence>
<dbReference type="Proteomes" id="UP001223586">
    <property type="component" value="Unassembled WGS sequence"/>
</dbReference>
<dbReference type="RefSeq" id="WP_307226392.1">
    <property type="nucleotide sequence ID" value="NZ_JAUSTT010000002.1"/>
</dbReference>
<dbReference type="PANTHER" id="PTHR22981">
    <property type="entry name" value="3-HYDROXYISOBUTYRATE DEHYDROGENASE-RELATED"/>
    <property type="match status" value="1"/>
</dbReference>
<comment type="similarity">
    <text evidence="1">Belongs to the HIBADH-related family.</text>
</comment>
<feature type="domain" description="6-phosphogluconate dehydrogenase NADP-binding" evidence="4">
    <location>
        <begin position="3"/>
        <end position="162"/>
    </location>
</feature>
<dbReference type="InterPro" id="IPR015815">
    <property type="entry name" value="HIBADH-related"/>
</dbReference>
<dbReference type="Gene3D" id="1.10.1040.10">
    <property type="entry name" value="N-(1-d-carboxylethyl)-l-norvaline Dehydrogenase, domain 2"/>
    <property type="match status" value="1"/>
</dbReference>
<comment type="caution">
    <text evidence="6">The sequence shown here is derived from an EMBL/GenBank/DDBJ whole genome shotgun (WGS) entry which is preliminary data.</text>
</comment>
<dbReference type="Pfam" id="PF14833">
    <property type="entry name" value="NAD_binding_11"/>
    <property type="match status" value="1"/>
</dbReference>
<evidence type="ECO:0000259" key="4">
    <source>
        <dbReference type="Pfam" id="PF03446"/>
    </source>
</evidence>
<gene>
    <name evidence="6" type="ORF">J2S08_000536</name>
</gene>
<dbReference type="PANTHER" id="PTHR22981:SF7">
    <property type="entry name" value="3-HYDROXYISOBUTYRATE DEHYDROGENASE, MITOCHONDRIAL"/>
    <property type="match status" value="1"/>
</dbReference>
<dbReference type="GO" id="GO:0008442">
    <property type="term" value="F:3-hydroxyisobutyrate dehydrogenase activity"/>
    <property type="evidence" value="ECO:0007669"/>
    <property type="project" value="UniProtKB-EC"/>
</dbReference>
<dbReference type="SUPFAM" id="SSF51735">
    <property type="entry name" value="NAD(P)-binding Rossmann-fold domains"/>
    <property type="match status" value="1"/>
</dbReference>
<sequence length="287" mass="30452">MKNIGLIGCGAMGKGIAKNLVKNGFHVFAYDRDQQALDICSDIGAHPQASPFEVGKQADAVITSLPGPQIVKDVLLGDDGIFAALKPGSFVLDMSTIDPKTAQDIYLFAKDRSIHFFDCPLSGGPAGADSGTLTIMVGGDEAYINDVLPILHSVGRDIILLGSSGYGQVAKLCHNMLVATITAALGEAFAVGEKAGVPRKQLAEVIQSGSAHNRVLSVFGENIVKDSYEHVLFSLQHMNKDIHLYTETAQYFAQPSPIGLLVSDIYQTAMEKGKGLLDSSAVCQSNE</sequence>
<dbReference type="EMBL" id="JAUSTT010000002">
    <property type="protein sequence ID" value="MDQ0174703.1"/>
    <property type="molecule type" value="Genomic_DNA"/>
</dbReference>
<dbReference type="InterPro" id="IPR006115">
    <property type="entry name" value="6PGDH_NADP-bd"/>
</dbReference>
<keyword evidence="3" id="KW-0520">NAD</keyword>
<evidence type="ECO:0000259" key="5">
    <source>
        <dbReference type="Pfam" id="PF14833"/>
    </source>
</evidence>
<dbReference type="EC" id="1.1.1.31" evidence="6"/>
<dbReference type="InterPro" id="IPR029154">
    <property type="entry name" value="HIBADH-like_NADP-bd"/>
</dbReference>